<evidence type="ECO:0000259" key="7">
    <source>
        <dbReference type="Pfam" id="PF02687"/>
    </source>
</evidence>
<reference evidence="9 10" key="1">
    <citation type="submission" date="2023-07" db="EMBL/GenBank/DDBJ databases">
        <authorList>
            <person name="Lian W.-H."/>
        </authorList>
    </citation>
    <scope>NUCLEOTIDE SEQUENCE [LARGE SCALE GENOMIC DNA]</scope>
    <source>
        <strain evidence="9 10">SYSU DXS3180</strain>
    </source>
</reference>
<organism evidence="9 10">
    <name type="scientific">Danxiaibacter flavus</name>
    <dbReference type="NCBI Taxonomy" id="3049108"/>
    <lineage>
        <taxon>Bacteria</taxon>
        <taxon>Pseudomonadati</taxon>
        <taxon>Bacteroidota</taxon>
        <taxon>Chitinophagia</taxon>
        <taxon>Chitinophagales</taxon>
        <taxon>Chitinophagaceae</taxon>
        <taxon>Danxiaibacter</taxon>
    </lineage>
</organism>
<keyword evidence="10" id="KW-1185">Reference proteome</keyword>
<feature type="domain" description="MacB-like periplasmic core" evidence="8">
    <location>
        <begin position="20"/>
        <end position="231"/>
    </location>
</feature>
<gene>
    <name evidence="9" type="ORF">QTN47_06565</name>
</gene>
<evidence type="ECO:0000256" key="4">
    <source>
        <dbReference type="ARBA" id="ARBA00022989"/>
    </source>
</evidence>
<evidence type="ECO:0000256" key="6">
    <source>
        <dbReference type="SAM" id="Phobius"/>
    </source>
</evidence>
<feature type="transmembrane region" description="Helical" evidence="6">
    <location>
        <begin position="21"/>
        <end position="41"/>
    </location>
</feature>
<keyword evidence="2" id="KW-1003">Cell membrane</keyword>
<keyword evidence="4 6" id="KW-1133">Transmembrane helix</keyword>
<evidence type="ECO:0000259" key="8">
    <source>
        <dbReference type="Pfam" id="PF12704"/>
    </source>
</evidence>
<evidence type="ECO:0000313" key="9">
    <source>
        <dbReference type="EMBL" id="MEX6687149.1"/>
    </source>
</evidence>
<feature type="transmembrane region" description="Helical" evidence="6">
    <location>
        <begin position="418"/>
        <end position="442"/>
    </location>
</feature>
<dbReference type="Pfam" id="PF12704">
    <property type="entry name" value="MacB_PCD"/>
    <property type="match status" value="2"/>
</dbReference>
<feature type="transmembrane region" description="Helical" evidence="6">
    <location>
        <begin position="720"/>
        <end position="739"/>
    </location>
</feature>
<accession>A0ABV3ZD83</accession>
<feature type="transmembrane region" description="Helical" evidence="6">
    <location>
        <begin position="327"/>
        <end position="354"/>
    </location>
</feature>
<proteinExistence type="predicted"/>
<dbReference type="RefSeq" id="WP_369328553.1">
    <property type="nucleotide sequence ID" value="NZ_JAULBC010000002.1"/>
</dbReference>
<dbReference type="PANTHER" id="PTHR30572">
    <property type="entry name" value="MEMBRANE COMPONENT OF TRANSPORTER-RELATED"/>
    <property type="match status" value="1"/>
</dbReference>
<feature type="transmembrane region" description="Helical" evidence="6">
    <location>
        <begin position="668"/>
        <end position="692"/>
    </location>
</feature>
<feature type="transmembrane region" description="Helical" evidence="6">
    <location>
        <begin position="754"/>
        <end position="777"/>
    </location>
</feature>
<feature type="transmembrane region" description="Helical" evidence="6">
    <location>
        <begin position="374"/>
        <end position="397"/>
    </location>
</feature>
<dbReference type="InterPro" id="IPR050250">
    <property type="entry name" value="Macrolide_Exporter_MacB"/>
</dbReference>
<sequence>MFQNYFKIAWRNLKKNKVFSFINILGLSIGITCCLMIFLYINNEFSFDSFHKNGKNIYRVMRGYDKSKGRAPYLSPNYGPALLNDYPDLIKRAVRTMPTNALVTYNNHAFNEYKIYFTDPDFFTVFSFPLLKGNPETALKDPSSVVLTEKTAKKYFGNENPVGKIIELDKHMLLKVTGVAKDIPSNSHLEFSMIVPLANYQNADWFKGWLNNNLFVYVQLNDHATKAQVEKNFPMFMDKYLSKELERSGSKFDLALTPLSEIYFEPFSGFDNVKHGDKKVVYIFLSIAILILLIACINFMNLSTVRAVERSKEVGLRKVMGALRNNLIGQFIGESILLTSIACFIAFVLFQLLMPLYNQLLGYTLEVNWNTPGIYLFLLTVVIMVGFLAGSYPAFFLSSFSPTESLKGKLRLGKGGSFFRQALVVVQFSISVFLIIGTIVIMNQMHYVKSKELGFDKEQTVVVKLNNDEIYDHRVTFKHALEASPNIAGVSLMSGEPGGFFDDYPFKVEGQNDQIWKARTEFSDFEFAKTLNIKIIAGRDLSGQFATDTTDAVLINRTAAAKLGYTPERAIGKWIRNTFRDTANRKIVGVVEDFNFLSLKENMDALVISPSDDRRVAVIKLKSGNLQAGIAAIKAAYNLAAPVYPFEFTFLDQDFNDLYQADMRQQKILSIFSGLAIFIACLGLFGLASFTASKRTKEIGVRKVLGSSANSIVVLLTKDLLKPVVIAALITMPVAWYAMHQWLQNFAYRVNLQWWVFALAGFIAGLIAVVTVSYQAIKAAVANPINSLRSE</sequence>
<evidence type="ECO:0000256" key="3">
    <source>
        <dbReference type="ARBA" id="ARBA00022692"/>
    </source>
</evidence>
<feature type="domain" description="MacB-like periplasmic core" evidence="8">
    <location>
        <begin position="429"/>
        <end position="626"/>
    </location>
</feature>
<dbReference type="Pfam" id="PF02687">
    <property type="entry name" value="FtsX"/>
    <property type="match status" value="2"/>
</dbReference>
<name>A0ABV3ZD83_9BACT</name>
<dbReference type="EMBL" id="JAULBC010000002">
    <property type="protein sequence ID" value="MEX6687149.1"/>
    <property type="molecule type" value="Genomic_DNA"/>
</dbReference>
<feature type="domain" description="ABC3 transporter permease C-terminal" evidence="7">
    <location>
        <begin position="286"/>
        <end position="402"/>
    </location>
</feature>
<protein>
    <submittedName>
        <fullName evidence="9">ABC transporter permease</fullName>
    </submittedName>
</protein>
<dbReference type="PANTHER" id="PTHR30572:SF18">
    <property type="entry name" value="ABC-TYPE MACROLIDE FAMILY EXPORT SYSTEM PERMEASE COMPONENT 2"/>
    <property type="match status" value="1"/>
</dbReference>
<evidence type="ECO:0000313" key="10">
    <source>
        <dbReference type="Proteomes" id="UP001560573"/>
    </source>
</evidence>
<keyword evidence="5 6" id="KW-0472">Membrane</keyword>
<dbReference type="Proteomes" id="UP001560573">
    <property type="component" value="Unassembled WGS sequence"/>
</dbReference>
<keyword evidence="3 6" id="KW-0812">Transmembrane</keyword>
<dbReference type="InterPro" id="IPR025857">
    <property type="entry name" value="MacB_PCD"/>
</dbReference>
<dbReference type="InterPro" id="IPR003838">
    <property type="entry name" value="ABC3_permease_C"/>
</dbReference>
<evidence type="ECO:0000256" key="1">
    <source>
        <dbReference type="ARBA" id="ARBA00004651"/>
    </source>
</evidence>
<feature type="domain" description="ABC3 transporter permease C-terminal" evidence="7">
    <location>
        <begin position="671"/>
        <end position="783"/>
    </location>
</feature>
<evidence type="ECO:0000256" key="5">
    <source>
        <dbReference type="ARBA" id="ARBA00023136"/>
    </source>
</evidence>
<comment type="subcellular location">
    <subcellularLocation>
        <location evidence="1">Cell membrane</location>
        <topology evidence="1">Multi-pass membrane protein</topology>
    </subcellularLocation>
</comment>
<evidence type="ECO:0000256" key="2">
    <source>
        <dbReference type="ARBA" id="ARBA00022475"/>
    </source>
</evidence>
<feature type="transmembrane region" description="Helical" evidence="6">
    <location>
        <begin position="280"/>
        <end position="302"/>
    </location>
</feature>
<comment type="caution">
    <text evidence="9">The sequence shown here is derived from an EMBL/GenBank/DDBJ whole genome shotgun (WGS) entry which is preliminary data.</text>
</comment>